<gene>
    <name evidence="2" type="ORF">IM532_05860</name>
</gene>
<sequence>MIFVTGGTGLVGSNLLLQLIERGEKVRALKRSTSNIREVEYFFKRNKSQEIFHKIEWIEGDLLDITFLPVALKDVTTIFHTAAFVSFDRKDENKIIQTNVDGTEALINEAIASGVKNFIYLSSIAAMDDLNPVTKLIDEQSTWNSNARHSMYAISKYRSEMEVWRGSQEGLNVLVVNPSVIIGSFDGKRESEKLFQDNFMNKYAPSGGTGFIDVRDVVNIILELYSKKIYNQKFILNAENLSYTTVLKNIADKKQKPLKSITNNSLKAIQIATNFTKFLGTPSLDKGTFQALTTFTKYDNSKIIKTLNYNFIPINEALDFHFKNYQNLISSK</sequence>
<dbReference type="InterPro" id="IPR051783">
    <property type="entry name" value="NAD(P)-dependent_oxidoreduct"/>
</dbReference>
<dbReference type="Proteomes" id="UP000608754">
    <property type="component" value="Unassembled WGS sequence"/>
</dbReference>
<evidence type="ECO:0000313" key="3">
    <source>
        <dbReference type="Proteomes" id="UP000608754"/>
    </source>
</evidence>
<dbReference type="Pfam" id="PF01370">
    <property type="entry name" value="Epimerase"/>
    <property type="match status" value="1"/>
</dbReference>
<dbReference type="PANTHER" id="PTHR48079">
    <property type="entry name" value="PROTEIN YEEZ"/>
    <property type="match status" value="1"/>
</dbReference>
<dbReference type="RefSeq" id="WP_194182519.1">
    <property type="nucleotide sequence ID" value="NZ_JADGIK010000003.1"/>
</dbReference>
<organism evidence="2 3">
    <name type="scientific">Faecalibacter rhinopitheci</name>
    <dbReference type="NCBI Taxonomy" id="2779678"/>
    <lineage>
        <taxon>Bacteria</taxon>
        <taxon>Pseudomonadati</taxon>
        <taxon>Bacteroidota</taxon>
        <taxon>Flavobacteriia</taxon>
        <taxon>Flavobacteriales</taxon>
        <taxon>Weeksellaceae</taxon>
        <taxon>Faecalibacter</taxon>
    </lineage>
</organism>
<dbReference type="PANTHER" id="PTHR48079:SF6">
    <property type="entry name" value="NAD(P)-BINDING DOMAIN-CONTAINING PROTEIN-RELATED"/>
    <property type="match status" value="1"/>
</dbReference>
<dbReference type="GO" id="GO:0004029">
    <property type="term" value="F:aldehyde dehydrogenase (NAD+) activity"/>
    <property type="evidence" value="ECO:0007669"/>
    <property type="project" value="TreeGrafter"/>
</dbReference>
<name>A0A8J7KD65_9FLAO</name>
<dbReference type="InterPro" id="IPR036291">
    <property type="entry name" value="NAD(P)-bd_dom_sf"/>
</dbReference>
<keyword evidence="3" id="KW-1185">Reference proteome</keyword>
<evidence type="ECO:0000259" key="1">
    <source>
        <dbReference type="Pfam" id="PF01370"/>
    </source>
</evidence>
<dbReference type="GO" id="GO:0005737">
    <property type="term" value="C:cytoplasm"/>
    <property type="evidence" value="ECO:0007669"/>
    <property type="project" value="TreeGrafter"/>
</dbReference>
<dbReference type="Gene3D" id="3.40.50.720">
    <property type="entry name" value="NAD(P)-binding Rossmann-like Domain"/>
    <property type="match status" value="1"/>
</dbReference>
<reference evidence="2" key="1">
    <citation type="submission" date="2020-10" db="EMBL/GenBank/DDBJ databases">
        <authorList>
            <person name="Lu T."/>
            <person name="Wang Q."/>
            <person name="Han X."/>
        </authorList>
    </citation>
    <scope>NUCLEOTIDE SEQUENCE</scope>
    <source>
        <strain evidence="2">WQ 117</strain>
    </source>
</reference>
<dbReference type="AlphaFoldDB" id="A0A8J7KD65"/>
<proteinExistence type="predicted"/>
<protein>
    <submittedName>
        <fullName evidence="2">NAD-dependent epimerase/dehydratase family protein</fullName>
    </submittedName>
</protein>
<feature type="domain" description="NAD-dependent epimerase/dehydratase" evidence="1">
    <location>
        <begin position="2"/>
        <end position="225"/>
    </location>
</feature>
<dbReference type="SUPFAM" id="SSF51735">
    <property type="entry name" value="NAD(P)-binding Rossmann-fold domains"/>
    <property type="match status" value="1"/>
</dbReference>
<evidence type="ECO:0000313" key="2">
    <source>
        <dbReference type="EMBL" id="MBF0596971.1"/>
    </source>
</evidence>
<accession>A0A8J7KD65</accession>
<comment type="caution">
    <text evidence="2">The sequence shown here is derived from an EMBL/GenBank/DDBJ whole genome shotgun (WGS) entry which is preliminary data.</text>
</comment>
<dbReference type="EMBL" id="JADGIK010000003">
    <property type="protein sequence ID" value="MBF0596971.1"/>
    <property type="molecule type" value="Genomic_DNA"/>
</dbReference>
<dbReference type="InterPro" id="IPR001509">
    <property type="entry name" value="Epimerase_deHydtase"/>
</dbReference>